<dbReference type="CDD" id="cd06587">
    <property type="entry name" value="VOC"/>
    <property type="match status" value="1"/>
</dbReference>
<dbReference type="InterPro" id="IPR029068">
    <property type="entry name" value="Glyas_Bleomycin-R_OHBP_Dase"/>
</dbReference>
<dbReference type="InterPro" id="IPR051332">
    <property type="entry name" value="Fosfomycin_Res_Enzymes"/>
</dbReference>
<dbReference type="PROSITE" id="PS51819">
    <property type="entry name" value="VOC"/>
    <property type="match status" value="1"/>
</dbReference>
<feature type="domain" description="VOC" evidence="2">
    <location>
        <begin position="4"/>
        <end position="127"/>
    </location>
</feature>
<accession>A0ABU9DJL8</accession>
<keyword evidence="1" id="KW-0479">Metal-binding</keyword>
<protein>
    <submittedName>
        <fullName evidence="3">VOC family protein</fullName>
    </submittedName>
</protein>
<dbReference type="Pfam" id="PF00903">
    <property type="entry name" value="Glyoxalase"/>
    <property type="match status" value="1"/>
</dbReference>
<dbReference type="Proteomes" id="UP001469365">
    <property type="component" value="Unassembled WGS sequence"/>
</dbReference>
<dbReference type="PANTHER" id="PTHR36113:SF6">
    <property type="entry name" value="FOSFOMYCIN RESISTANCE PROTEIN FOSX"/>
    <property type="match status" value="1"/>
</dbReference>
<proteinExistence type="predicted"/>
<sequence>MIKGIGHSAYTVKDMDKSLHFYCDILGFKKIFELRKPDTNEPWIQYLKVCEGQFIELFYGGEKQVEVDGKTVGYAHLCLEVYDIHEIANHLKSQGVTLDVEPKQGLDFNYQCWAKDPDGNRIEFMQLHPDCPQLKNYE</sequence>
<name>A0ABU9DJL8_9BACL</name>
<dbReference type="EMBL" id="JBBPCC010000005">
    <property type="protein sequence ID" value="MEK8128253.1"/>
    <property type="molecule type" value="Genomic_DNA"/>
</dbReference>
<dbReference type="InterPro" id="IPR037523">
    <property type="entry name" value="VOC_core"/>
</dbReference>
<evidence type="ECO:0000313" key="4">
    <source>
        <dbReference type="Proteomes" id="UP001469365"/>
    </source>
</evidence>
<reference evidence="3 4" key="1">
    <citation type="submission" date="2024-04" db="EMBL/GenBank/DDBJ databases">
        <title>draft genome sequnece of Paenibacillus filicis.</title>
        <authorList>
            <person name="Kim D.-U."/>
        </authorList>
    </citation>
    <scope>NUCLEOTIDE SEQUENCE [LARGE SCALE GENOMIC DNA]</scope>
    <source>
        <strain evidence="3 4">KACC14197</strain>
    </source>
</reference>
<gene>
    <name evidence="3" type="ORF">WMW72_10095</name>
</gene>
<dbReference type="RefSeq" id="WP_341415320.1">
    <property type="nucleotide sequence ID" value="NZ_JBBPCC010000005.1"/>
</dbReference>
<dbReference type="Gene3D" id="3.10.180.10">
    <property type="entry name" value="2,3-Dihydroxybiphenyl 1,2-Dioxygenase, domain 1"/>
    <property type="match status" value="1"/>
</dbReference>
<organism evidence="3 4">
    <name type="scientific">Paenibacillus filicis</name>
    <dbReference type="NCBI Taxonomy" id="669464"/>
    <lineage>
        <taxon>Bacteria</taxon>
        <taxon>Bacillati</taxon>
        <taxon>Bacillota</taxon>
        <taxon>Bacilli</taxon>
        <taxon>Bacillales</taxon>
        <taxon>Paenibacillaceae</taxon>
        <taxon>Paenibacillus</taxon>
    </lineage>
</organism>
<comment type="caution">
    <text evidence="3">The sequence shown here is derived from an EMBL/GenBank/DDBJ whole genome shotgun (WGS) entry which is preliminary data.</text>
</comment>
<dbReference type="InterPro" id="IPR004360">
    <property type="entry name" value="Glyas_Fos-R_dOase_dom"/>
</dbReference>
<dbReference type="PANTHER" id="PTHR36113">
    <property type="entry name" value="LYASE, PUTATIVE-RELATED-RELATED"/>
    <property type="match status" value="1"/>
</dbReference>
<dbReference type="SUPFAM" id="SSF54593">
    <property type="entry name" value="Glyoxalase/Bleomycin resistance protein/Dihydroxybiphenyl dioxygenase"/>
    <property type="match status" value="1"/>
</dbReference>
<evidence type="ECO:0000256" key="1">
    <source>
        <dbReference type="ARBA" id="ARBA00022723"/>
    </source>
</evidence>
<keyword evidence="4" id="KW-1185">Reference proteome</keyword>
<evidence type="ECO:0000259" key="2">
    <source>
        <dbReference type="PROSITE" id="PS51819"/>
    </source>
</evidence>
<evidence type="ECO:0000313" key="3">
    <source>
        <dbReference type="EMBL" id="MEK8128253.1"/>
    </source>
</evidence>